<keyword evidence="1" id="KW-0472">Membrane</keyword>
<proteinExistence type="predicted"/>
<dbReference type="Gene3D" id="2.160.20.10">
    <property type="entry name" value="Single-stranded right-handed beta-helix, Pectin lyase-like"/>
    <property type="match status" value="2"/>
</dbReference>
<keyword evidence="1" id="KW-0812">Transmembrane</keyword>
<sequence>MNIKKTFVGVMLALTVISSMAMPAAAAGTLYVGTSGTNEAVTYSTVENAVANATDGDTIEVAPGTYSESIEVNTANLTIQRDSSVSSGTVTINASGEKYGDAFYGESDSSLTLGTNVAVTENIVTVDSANTANADTYGTISDAMDNTTANSTISIAPGTYNESINVTSENVGFVNNAPNSGSVTIDATNTTEGMAFFGEHSDDVRVSGSVTIEESVLGIGGGQFEESVGNALTTNIFGIPFWAIAVVVLLAGYIYTAEE</sequence>
<dbReference type="InterPro" id="IPR012334">
    <property type="entry name" value="Pectin_lyas_fold"/>
</dbReference>
<organism evidence="2 3">
    <name type="scientific">Haloarcula virus Hardyhisp2</name>
    <dbReference type="NCBI Taxonomy" id="2811386"/>
    <lineage>
        <taxon>Viruses</taxon>
        <taxon>Monodnaviria</taxon>
        <taxon>Trapavirae</taxon>
        <taxon>Saleviricota</taxon>
        <taxon>Huolimaviricetes</taxon>
        <taxon>Haloruvirales</taxon>
        <taxon>Pleolipoviridae</taxon>
        <taxon>Gammapleolipovirus</taxon>
        <taxon>Gammapleolipovirus hardyense</taxon>
        <taxon>Gammapleolipovirus Hardyhisp2</taxon>
    </lineage>
</organism>
<keyword evidence="3" id="KW-1185">Reference proteome</keyword>
<protein>
    <submittedName>
        <fullName evidence="2">Virion protein</fullName>
    </submittedName>
</protein>
<dbReference type="InterPro" id="IPR011050">
    <property type="entry name" value="Pectin_lyase_fold/virulence"/>
</dbReference>
<keyword evidence="1" id="KW-1133">Transmembrane helix</keyword>
<feature type="transmembrane region" description="Helical" evidence="1">
    <location>
        <begin position="236"/>
        <end position="255"/>
    </location>
</feature>
<evidence type="ECO:0000256" key="1">
    <source>
        <dbReference type="SAM" id="Phobius"/>
    </source>
</evidence>
<accession>A0A898KD42</accession>
<gene>
    <name evidence="2" type="ORF">HdyHp2_130</name>
</gene>
<reference evidence="2 3" key="1">
    <citation type="submission" date="2021-02" db="EMBL/GenBank/DDBJ databases">
        <authorList>
            <person name="Tang S.-L."/>
            <person name="Chiang P.-W."/>
            <person name="Pfeiffer F."/>
            <person name="Dyall-Smith M."/>
        </authorList>
    </citation>
    <scope>NUCLEOTIDE SEQUENCE [LARGE SCALE GENOMIC DNA]</scope>
    <source>
        <strain evidence="2">Hardyhisp2</strain>
    </source>
</reference>
<evidence type="ECO:0000313" key="3">
    <source>
        <dbReference type="Proteomes" id="UP000662804"/>
    </source>
</evidence>
<name>A0A898KD42_9VIRU</name>
<dbReference type="EMBL" id="MW557853">
    <property type="protein sequence ID" value="QSJ05046.1"/>
    <property type="molecule type" value="Genomic_DNA"/>
</dbReference>
<dbReference type="Proteomes" id="UP000662804">
    <property type="component" value="Segment"/>
</dbReference>
<evidence type="ECO:0000313" key="2">
    <source>
        <dbReference type="EMBL" id="QSJ05046.1"/>
    </source>
</evidence>
<dbReference type="SUPFAM" id="SSF51126">
    <property type="entry name" value="Pectin lyase-like"/>
    <property type="match status" value="2"/>
</dbReference>